<dbReference type="OrthoDB" id="5297879at2"/>
<reference evidence="2 3" key="1">
    <citation type="submission" date="2015-08" db="EMBL/GenBank/DDBJ databases">
        <title>Investigation of the bacterial diversity of lava forest soil.</title>
        <authorList>
            <person name="Lee J.S."/>
        </authorList>
    </citation>
    <scope>NUCLEOTIDE SEQUENCE [LARGE SCALE GENOMIC DNA]</scope>
    <source>
        <strain evidence="2 3">GJW-30</strain>
    </source>
</reference>
<evidence type="ECO:0000313" key="3">
    <source>
        <dbReference type="Proteomes" id="UP000236884"/>
    </source>
</evidence>
<dbReference type="Gene3D" id="4.10.430.10">
    <property type="entry name" value="Histone-like protein H-NS, C-terminal domain"/>
    <property type="match status" value="1"/>
</dbReference>
<gene>
    <name evidence="2" type="ORF">GJW-30_1_01510</name>
</gene>
<sequence>MSRSAQSNDIDLRSLSVDELIALDAKILELIKSKRQTLQAKIAMIELHMGPLPEGPRKRGVKKGTKLAAKYKGPNGETWSGRGLQPKWLTALVGRSGSVEKYRLR</sequence>
<dbReference type="GO" id="GO:0003677">
    <property type="term" value="F:DNA binding"/>
    <property type="evidence" value="ECO:0007669"/>
    <property type="project" value="InterPro"/>
</dbReference>
<dbReference type="RefSeq" id="WP_130364795.1">
    <property type="nucleotide sequence ID" value="NZ_AP014946.1"/>
</dbReference>
<organism evidence="2 3">
    <name type="scientific">Variibacter gotjawalensis</name>
    <dbReference type="NCBI Taxonomy" id="1333996"/>
    <lineage>
        <taxon>Bacteria</taxon>
        <taxon>Pseudomonadati</taxon>
        <taxon>Pseudomonadota</taxon>
        <taxon>Alphaproteobacteria</taxon>
        <taxon>Hyphomicrobiales</taxon>
        <taxon>Nitrobacteraceae</taxon>
        <taxon>Variibacter</taxon>
    </lineage>
</organism>
<keyword evidence="3" id="KW-1185">Reference proteome</keyword>
<evidence type="ECO:0000313" key="2">
    <source>
        <dbReference type="EMBL" id="BAT58982.1"/>
    </source>
</evidence>
<dbReference type="InterPro" id="IPR027444">
    <property type="entry name" value="H-NS_C_dom"/>
</dbReference>
<dbReference type="Pfam" id="PF00816">
    <property type="entry name" value="Histone_HNS"/>
    <property type="match status" value="1"/>
</dbReference>
<proteinExistence type="predicted"/>
<dbReference type="Proteomes" id="UP000236884">
    <property type="component" value="Chromosome"/>
</dbReference>
<dbReference type="AlphaFoldDB" id="A0A0S3PSQ3"/>
<protein>
    <submittedName>
        <fullName evidence="2">H-NS histone family protein</fullName>
    </submittedName>
</protein>
<dbReference type="KEGG" id="vgo:GJW-30_1_01510"/>
<name>A0A0S3PSQ3_9BRAD</name>
<feature type="domain" description="DNA-binding protein H-NS-like C-terminal" evidence="1">
    <location>
        <begin position="61"/>
        <end position="104"/>
    </location>
</feature>
<dbReference type="SUPFAM" id="SSF81273">
    <property type="entry name" value="H-NS histone-like proteins"/>
    <property type="match status" value="1"/>
</dbReference>
<accession>A0A0S3PSQ3</accession>
<dbReference type="EMBL" id="AP014946">
    <property type="protein sequence ID" value="BAT58982.1"/>
    <property type="molecule type" value="Genomic_DNA"/>
</dbReference>
<dbReference type="InterPro" id="IPR037150">
    <property type="entry name" value="H-NS_C_dom_sf"/>
</dbReference>
<dbReference type="SMART" id="SM00528">
    <property type="entry name" value="HNS"/>
    <property type="match status" value="1"/>
</dbReference>
<evidence type="ECO:0000259" key="1">
    <source>
        <dbReference type="SMART" id="SM00528"/>
    </source>
</evidence>